<protein>
    <recommendedName>
        <fullName evidence="3">DUF4359 domain-containing protein</fullName>
    </recommendedName>
</protein>
<sequence length="106" mass="12239">MKKYYIAVGIVSIILVAVLLLTCPKESDFRSYLEDKYALICNQDSFECTQNVDEKEQKMKFVSTNTRNGVFFITVKQTFEMENGKQKEYSGIGIFGTFLFVTEKTF</sequence>
<organism evidence="1 2">
    <name type="scientific">Bacillus pseudomycoides</name>
    <dbReference type="NCBI Taxonomy" id="64104"/>
    <lineage>
        <taxon>Bacteria</taxon>
        <taxon>Bacillati</taxon>
        <taxon>Bacillota</taxon>
        <taxon>Bacilli</taxon>
        <taxon>Bacillales</taxon>
        <taxon>Bacillaceae</taxon>
        <taxon>Bacillus</taxon>
        <taxon>Bacillus cereus group</taxon>
    </lineage>
</organism>
<reference evidence="1 2" key="1">
    <citation type="submission" date="2017-02" db="EMBL/GenBank/DDBJ databases">
        <title>Bacillus pseudomycoides isolate FSL K6-0042.</title>
        <authorList>
            <person name="Kovac J."/>
        </authorList>
    </citation>
    <scope>NUCLEOTIDE SEQUENCE [LARGE SCALE GENOMIC DNA]</scope>
    <source>
        <strain evidence="1 2">FSL K6-0042</strain>
    </source>
</reference>
<evidence type="ECO:0000313" key="2">
    <source>
        <dbReference type="Proteomes" id="UP000195321"/>
    </source>
</evidence>
<dbReference type="RefSeq" id="WP_016114640.1">
    <property type="nucleotide sequence ID" value="NZ_CP189809.1"/>
</dbReference>
<comment type="caution">
    <text evidence="1">The sequence shown here is derived from an EMBL/GenBank/DDBJ whole genome shotgun (WGS) entry which is preliminary data.</text>
</comment>
<dbReference type="EMBL" id="MWPX01000006">
    <property type="protein sequence ID" value="OUM49317.1"/>
    <property type="molecule type" value="Genomic_DNA"/>
</dbReference>
<evidence type="ECO:0008006" key="3">
    <source>
        <dbReference type="Google" id="ProtNLM"/>
    </source>
</evidence>
<dbReference type="AlphaFoldDB" id="A0A1Y3MFT5"/>
<evidence type="ECO:0000313" key="1">
    <source>
        <dbReference type="EMBL" id="OUM49317.1"/>
    </source>
</evidence>
<accession>A0A1Y3MFT5</accession>
<proteinExistence type="predicted"/>
<dbReference type="Proteomes" id="UP000195321">
    <property type="component" value="Unassembled WGS sequence"/>
</dbReference>
<name>A0A1Y3MFT5_9BACI</name>
<gene>
    <name evidence="1" type="ORF">BW425_07825</name>
</gene>